<dbReference type="EMBL" id="LGRX02017934">
    <property type="protein sequence ID" value="KAK3260271.1"/>
    <property type="molecule type" value="Genomic_DNA"/>
</dbReference>
<dbReference type="Proteomes" id="UP001190700">
    <property type="component" value="Unassembled WGS sequence"/>
</dbReference>
<comment type="caution">
    <text evidence="3">The sequence shown here is derived from an EMBL/GenBank/DDBJ whole genome shotgun (WGS) entry which is preliminary data.</text>
</comment>
<evidence type="ECO:0008006" key="5">
    <source>
        <dbReference type="Google" id="ProtNLM"/>
    </source>
</evidence>
<keyword evidence="4" id="KW-1185">Reference proteome</keyword>
<protein>
    <recommendedName>
        <fullName evidence="5">Endoplasmic reticulum transmembrane protein</fullName>
    </recommendedName>
</protein>
<keyword evidence="2" id="KW-0472">Membrane</keyword>
<gene>
    <name evidence="3" type="ORF">CYMTET_30761</name>
</gene>
<keyword evidence="1" id="KW-0175">Coiled coil</keyword>
<organism evidence="3 4">
    <name type="scientific">Cymbomonas tetramitiformis</name>
    <dbReference type="NCBI Taxonomy" id="36881"/>
    <lineage>
        <taxon>Eukaryota</taxon>
        <taxon>Viridiplantae</taxon>
        <taxon>Chlorophyta</taxon>
        <taxon>Pyramimonadophyceae</taxon>
        <taxon>Pyramimonadales</taxon>
        <taxon>Pyramimonadaceae</taxon>
        <taxon>Cymbomonas</taxon>
    </lineage>
</organism>
<sequence length="194" mass="20596">MSTTPLFIIGAAEGVILATLLLPLSPLNSLGIGICGIAKVATGKVVCLTVAAFLFAFTCAGMSAAMRPSPADSNSPDDFCDSIQTALIAGVDLVLGYVLIVLSSLMEKSGRLQISHDVLKRQAEQTQVAYMALLENQNGEGNSEGGDDKELAAAQAQVRTLQERCNGLEAEKMELEERCNRAETDTEAMKRQSE</sequence>
<name>A0AAE0FJP0_9CHLO</name>
<feature type="transmembrane region" description="Helical" evidence="2">
    <location>
        <begin position="45"/>
        <end position="66"/>
    </location>
</feature>
<keyword evidence="2" id="KW-0812">Transmembrane</keyword>
<reference evidence="3 4" key="1">
    <citation type="journal article" date="2015" name="Genome Biol. Evol.">
        <title>Comparative Genomics of a Bacterivorous Green Alga Reveals Evolutionary Causalities and Consequences of Phago-Mixotrophic Mode of Nutrition.</title>
        <authorList>
            <person name="Burns J.A."/>
            <person name="Paasch A."/>
            <person name="Narechania A."/>
            <person name="Kim E."/>
        </authorList>
    </citation>
    <scope>NUCLEOTIDE SEQUENCE [LARGE SCALE GENOMIC DNA]</scope>
    <source>
        <strain evidence="3 4">PLY_AMNH</strain>
    </source>
</reference>
<accession>A0AAE0FJP0</accession>
<feature type="non-terminal residue" evidence="3">
    <location>
        <position position="194"/>
    </location>
</feature>
<feature type="coiled-coil region" evidence="1">
    <location>
        <begin position="151"/>
        <end position="192"/>
    </location>
</feature>
<dbReference type="AlphaFoldDB" id="A0AAE0FJP0"/>
<proteinExistence type="predicted"/>
<keyword evidence="2" id="KW-1133">Transmembrane helix</keyword>
<feature type="transmembrane region" description="Helical" evidence="2">
    <location>
        <begin position="86"/>
        <end position="106"/>
    </location>
</feature>
<evidence type="ECO:0000256" key="2">
    <source>
        <dbReference type="SAM" id="Phobius"/>
    </source>
</evidence>
<evidence type="ECO:0000313" key="4">
    <source>
        <dbReference type="Proteomes" id="UP001190700"/>
    </source>
</evidence>
<evidence type="ECO:0000256" key="1">
    <source>
        <dbReference type="SAM" id="Coils"/>
    </source>
</evidence>
<evidence type="ECO:0000313" key="3">
    <source>
        <dbReference type="EMBL" id="KAK3260271.1"/>
    </source>
</evidence>